<accession>A0A211ZRI3</accession>
<evidence type="ECO:0000313" key="3">
    <source>
        <dbReference type="Proteomes" id="UP000196655"/>
    </source>
</evidence>
<feature type="chain" id="PRO_5012510250" evidence="1">
    <location>
        <begin position="23"/>
        <end position="305"/>
    </location>
</feature>
<reference evidence="3" key="1">
    <citation type="submission" date="2017-05" db="EMBL/GenBank/DDBJ databases">
        <authorList>
            <person name="Macchi M."/>
            <person name="Festa S."/>
            <person name="Coppotelli B.M."/>
            <person name="Morelli I.S."/>
        </authorList>
    </citation>
    <scope>NUCLEOTIDE SEQUENCE [LARGE SCALE GENOMIC DNA]</scope>
    <source>
        <strain evidence="3">I</strain>
    </source>
</reference>
<dbReference type="OrthoDB" id="8340937at2"/>
<dbReference type="EMBL" id="NHON01000010">
    <property type="protein sequence ID" value="OWJ67860.1"/>
    <property type="molecule type" value="Genomic_DNA"/>
</dbReference>
<proteinExistence type="predicted"/>
<gene>
    <name evidence="2" type="ORF">BWR60_07775</name>
</gene>
<protein>
    <submittedName>
        <fullName evidence="2">Uncharacterized protein</fullName>
    </submittedName>
</protein>
<dbReference type="RefSeq" id="WP_088150430.1">
    <property type="nucleotide sequence ID" value="NZ_NHON01000010.1"/>
</dbReference>
<dbReference type="Proteomes" id="UP000196655">
    <property type="component" value="Unassembled WGS sequence"/>
</dbReference>
<dbReference type="AlphaFoldDB" id="A0A211ZRI3"/>
<sequence>MKILAILVLTAAALSTAHPALAAPVPSDPVERCRGLLEIAGQAGGIAAPAAATVEPLGPDGCRFTGLRLDLGPGRSWTVGSLTAGGLDFARITQDRRLEAASLRAKDVRLKDSAVTAALGPDPVRFDAALDYRWDVATGTVEVAALSLSGAGLGEVAFSNRRGHVRADTFSFDLGPRVIILGLIAAGDLQALSFRFRDDGIVDRFITAGARGLADKDPGLSETERKLVLQQAIEHQVASMSAGGFPEPMVAPLVAFVRDFPSPRPITLTAAPIGTVPMPALLLGEDAGGATPAELFRRMNLTVAY</sequence>
<feature type="signal peptide" evidence="1">
    <location>
        <begin position="1"/>
        <end position="22"/>
    </location>
</feature>
<keyword evidence="3" id="KW-1185">Reference proteome</keyword>
<comment type="caution">
    <text evidence="2">The sequence shown here is derived from an EMBL/GenBank/DDBJ whole genome shotgun (WGS) entry which is preliminary data.</text>
</comment>
<name>A0A211ZRI3_9PROT</name>
<keyword evidence="1" id="KW-0732">Signal</keyword>
<evidence type="ECO:0000256" key="1">
    <source>
        <dbReference type="SAM" id="SignalP"/>
    </source>
</evidence>
<evidence type="ECO:0000313" key="2">
    <source>
        <dbReference type="EMBL" id="OWJ67860.1"/>
    </source>
</evidence>
<organism evidence="2 3">
    <name type="scientific">Inquilinus limosus</name>
    <dbReference type="NCBI Taxonomy" id="171674"/>
    <lineage>
        <taxon>Bacteria</taxon>
        <taxon>Pseudomonadati</taxon>
        <taxon>Pseudomonadota</taxon>
        <taxon>Alphaproteobacteria</taxon>
        <taxon>Rhodospirillales</taxon>
        <taxon>Rhodospirillaceae</taxon>
        <taxon>Inquilinus</taxon>
    </lineage>
</organism>